<dbReference type="EMBL" id="JXJQ01000002">
    <property type="protein sequence ID" value="KJY63159.1"/>
    <property type="molecule type" value="Genomic_DNA"/>
</dbReference>
<comment type="caution">
    <text evidence="2">The sequence shown here is derived from an EMBL/GenBank/DDBJ whole genome shotgun (WGS) entry which is preliminary data.</text>
</comment>
<protein>
    <submittedName>
        <fullName evidence="2">Uncharacterized protein</fullName>
    </submittedName>
</protein>
<dbReference type="AlphaFoldDB" id="A0A0F4LXX4"/>
<evidence type="ECO:0000313" key="3">
    <source>
        <dbReference type="Proteomes" id="UP000033558"/>
    </source>
</evidence>
<sequence>MQKKLFQWYQQLRQQLCMISRHWWWLTGILALCLVLWSGQQIWESRHISQQNLVGIVNPRAHLQTSTHQNVAVSRQAGSVWVVATRPPARQQVKIKVYFLGNYGRVPDNLRIFLVPLTRKGRVIHVRHVITTGAHWHISHHWPSGLIQLRTRQAWRAPEHTSYHCTLQVRDNHLIHHFQFAVLWPDGQGMNQGQVSL</sequence>
<evidence type="ECO:0000256" key="1">
    <source>
        <dbReference type="SAM" id="Phobius"/>
    </source>
</evidence>
<keyword evidence="1" id="KW-1133">Transmembrane helix</keyword>
<proteinExistence type="predicted"/>
<keyword evidence="3" id="KW-1185">Reference proteome</keyword>
<dbReference type="HOGENOM" id="CLU_1382601_0_0_9"/>
<gene>
    <name evidence="2" type="ORF">JG30_00660</name>
</gene>
<dbReference type="STRING" id="1218492.JG30_00660"/>
<reference evidence="2 3" key="1">
    <citation type="submission" date="2015-01" db="EMBL/GenBank/DDBJ databases">
        <title>Comparative genomics of the lactic acid bacteria isolated from the honey bee gut.</title>
        <authorList>
            <person name="Ellegaard K.M."/>
            <person name="Tamarit D."/>
            <person name="Javelind E."/>
            <person name="Olofsson T."/>
            <person name="Andersson S.G."/>
            <person name="Vasquez A."/>
        </authorList>
    </citation>
    <scope>NUCLEOTIDE SEQUENCE [LARGE SCALE GENOMIC DNA]</scope>
    <source>
        <strain evidence="2 3">Bin4</strain>
    </source>
</reference>
<name>A0A0F4LXX4_9LACO</name>
<feature type="transmembrane region" description="Helical" evidence="1">
    <location>
        <begin position="23"/>
        <end position="43"/>
    </location>
</feature>
<evidence type="ECO:0000313" key="2">
    <source>
        <dbReference type="EMBL" id="KJY63159.1"/>
    </source>
</evidence>
<dbReference type="RefSeq" id="WP_046315177.1">
    <property type="nucleotide sequence ID" value="NZ_JBHSZT010000003.1"/>
</dbReference>
<dbReference type="Proteomes" id="UP000033558">
    <property type="component" value="Unassembled WGS sequence"/>
</dbReference>
<dbReference type="PATRIC" id="fig|1218492.5.peg.178"/>
<keyword evidence="1" id="KW-0812">Transmembrane</keyword>
<accession>A0A0F4LXX4</accession>
<keyword evidence="1" id="KW-0472">Membrane</keyword>
<organism evidence="2 3">
    <name type="scientific">Bombilactobacillus mellifer</name>
    <dbReference type="NCBI Taxonomy" id="1218492"/>
    <lineage>
        <taxon>Bacteria</taxon>
        <taxon>Bacillati</taxon>
        <taxon>Bacillota</taxon>
        <taxon>Bacilli</taxon>
        <taxon>Lactobacillales</taxon>
        <taxon>Lactobacillaceae</taxon>
        <taxon>Bombilactobacillus</taxon>
    </lineage>
</organism>